<dbReference type="InterPro" id="IPR004107">
    <property type="entry name" value="Integrase_SAM-like_N"/>
</dbReference>
<feature type="domain" description="Core-binding (CB)" evidence="8">
    <location>
        <begin position="16"/>
        <end position="108"/>
    </location>
</feature>
<dbReference type="GO" id="GO:0015074">
    <property type="term" value="P:DNA integration"/>
    <property type="evidence" value="ECO:0007669"/>
    <property type="project" value="UniProtKB-KW"/>
</dbReference>
<evidence type="ECO:0000259" key="8">
    <source>
        <dbReference type="PROSITE" id="PS51900"/>
    </source>
</evidence>
<dbReference type="InterPro" id="IPR011010">
    <property type="entry name" value="DNA_brk_join_enz"/>
</dbReference>
<feature type="region of interest" description="Disordered" evidence="6">
    <location>
        <begin position="116"/>
        <end position="137"/>
    </location>
</feature>
<dbReference type="GO" id="GO:0003677">
    <property type="term" value="F:DNA binding"/>
    <property type="evidence" value="ECO:0007669"/>
    <property type="project" value="UniProtKB-UniRule"/>
</dbReference>
<dbReference type="PANTHER" id="PTHR30349:SF41">
    <property type="entry name" value="INTEGRASE_RECOMBINASE PROTEIN MJ0367-RELATED"/>
    <property type="match status" value="1"/>
</dbReference>
<dbReference type="GO" id="GO:0006310">
    <property type="term" value="P:DNA recombination"/>
    <property type="evidence" value="ECO:0007669"/>
    <property type="project" value="UniProtKB-KW"/>
</dbReference>
<accession>A0A8J3C779</accession>
<dbReference type="InterPro" id="IPR002104">
    <property type="entry name" value="Integrase_catalytic"/>
</dbReference>
<evidence type="ECO:0000256" key="4">
    <source>
        <dbReference type="ARBA" id="ARBA00023172"/>
    </source>
</evidence>
<keyword evidence="2" id="KW-0229">DNA integration</keyword>
<dbReference type="InterPro" id="IPR050090">
    <property type="entry name" value="Tyrosine_recombinase_XerCD"/>
</dbReference>
<dbReference type="PROSITE" id="PS51900">
    <property type="entry name" value="CB"/>
    <property type="match status" value="1"/>
</dbReference>
<dbReference type="Pfam" id="PF13495">
    <property type="entry name" value="Phage_int_SAM_4"/>
    <property type="match status" value="1"/>
</dbReference>
<evidence type="ECO:0008006" key="11">
    <source>
        <dbReference type="Google" id="ProtNLM"/>
    </source>
</evidence>
<evidence type="ECO:0000313" key="10">
    <source>
        <dbReference type="Proteomes" id="UP000656042"/>
    </source>
</evidence>
<keyword evidence="4" id="KW-0233">DNA recombination</keyword>
<gene>
    <name evidence="9" type="ORF">GCM10012284_58540</name>
</gene>
<dbReference type="Pfam" id="PF00589">
    <property type="entry name" value="Phage_integrase"/>
    <property type="match status" value="1"/>
</dbReference>
<feature type="domain" description="Tyr recombinase" evidence="7">
    <location>
        <begin position="129"/>
        <end position="312"/>
    </location>
</feature>
<evidence type="ECO:0000256" key="5">
    <source>
        <dbReference type="PROSITE-ProRule" id="PRU01248"/>
    </source>
</evidence>
<organism evidence="9 10">
    <name type="scientific">Mangrovihabitans endophyticus</name>
    <dbReference type="NCBI Taxonomy" id="1751298"/>
    <lineage>
        <taxon>Bacteria</taxon>
        <taxon>Bacillati</taxon>
        <taxon>Actinomycetota</taxon>
        <taxon>Actinomycetes</taxon>
        <taxon>Micromonosporales</taxon>
        <taxon>Micromonosporaceae</taxon>
        <taxon>Mangrovihabitans</taxon>
    </lineage>
</organism>
<dbReference type="RefSeq" id="WP_189082561.1">
    <property type="nucleotide sequence ID" value="NZ_BMMX01000050.1"/>
</dbReference>
<dbReference type="Gene3D" id="1.10.150.130">
    <property type="match status" value="1"/>
</dbReference>
<evidence type="ECO:0000256" key="3">
    <source>
        <dbReference type="ARBA" id="ARBA00023125"/>
    </source>
</evidence>
<evidence type="ECO:0000259" key="7">
    <source>
        <dbReference type="PROSITE" id="PS51898"/>
    </source>
</evidence>
<dbReference type="SUPFAM" id="SSF56349">
    <property type="entry name" value="DNA breaking-rejoining enzymes"/>
    <property type="match status" value="1"/>
</dbReference>
<name>A0A8J3C779_9ACTN</name>
<reference evidence="9" key="2">
    <citation type="submission" date="2020-09" db="EMBL/GenBank/DDBJ databases">
        <authorList>
            <person name="Sun Q."/>
            <person name="Zhou Y."/>
        </authorList>
    </citation>
    <scope>NUCLEOTIDE SEQUENCE</scope>
    <source>
        <strain evidence="9">CGMCC 4.7299</strain>
    </source>
</reference>
<dbReference type="Proteomes" id="UP000656042">
    <property type="component" value="Unassembled WGS sequence"/>
</dbReference>
<protein>
    <recommendedName>
        <fullName evidence="11">Site-specific recombinase XerD</fullName>
    </recommendedName>
</protein>
<evidence type="ECO:0000313" key="9">
    <source>
        <dbReference type="EMBL" id="GGL16215.1"/>
    </source>
</evidence>
<dbReference type="AlphaFoldDB" id="A0A8J3C779"/>
<keyword evidence="10" id="KW-1185">Reference proteome</keyword>
<proteinExistence type="inferred from homology"/>
<dbReference type="EMBL" id="BMMX01000050">
    <property type="protein sequence ID" value="GGL16215.1"/>
    <property type="molecule type" value="Genomic_DNA"/>
</dbReference>
<comment type="caution">
    <text evidence="9">The sequence shown here is derived from an EMBL/GenBank/DDBJ whole genome shotgun (WGS) entry which is preliminary data.</text>
</comment>
<reference evidence="9" key="1">
    <citation type="journal article" date="2014" name="Int. J. Syst. Evol. Microbiol.">
        <title>Complete genome sequence of Corynebacterium casei LMG S-19264T (=DSM 44701T), isolated from a smear-ripened cheese.</title>
        <authorList>
            <consortium name="US DOE Joint Genome Institute (JGI-PGF)"/>
            <person name="Walter F."/>
            <person name="Albersmeier A."/>
            <person name="Kalinowski J."/>
            <person name="Ruckert C."/>
        </authorList>
    </citation>
    <scope>NUCLEOTIDE SEQUENCE</scope>
    <source>
        <strain evidence="9">CGMCC 4.7299</strain>
    </source>
</reference>
<evidence type="ECO:0000256" key="2">
    <source>
        <dbReference type="ARBA" id="ARBA00022908"/>
    </source>
</evidence>
<dbReference type="InterPro" id="IPR013762">
    <property type="entry name" value="Integrase-like_cat_sf"/>
</dbReference>
<dbReference type="PANTHER" id="PTHR30349">
    <property type="entry name" value="PHAGE INTEGRASE-RELATED"/>
    <property type="match status" value="1"/>
</dbReference>
<evidence type="ECO:0000256" key="6">
    <source>
        <dbReference type="SAM" id="MobiDB-lite"/>
    </source>
</evidence>
<comment type="similarity">
    <text evidence="1">Belongs to the 'phage' integrase family.</text>
</comment>
<dbReference type="Gene3D" id="1.10.443.10">
    <property type="entry name" value="Intergrase catalytic core"/>
    <property type="match status" value="1"/>
</dbReference>
<dbReference type="InterPro" id="IPR044068">
    <property type="entry name" value="CB"/>
</dbReference>
<dbReference type="InterPro" id="IPR010998">
    <property type="entry name" value="Integrase_recombinase_N"/>
</dbReference>
<evidence type="ECO:0000256" key="1">
    <source>
        <dbReference type="ARBA" id="ARBA00008857"/>
    </source>
</evidence>
<dbReference type="PROSITE" id="PS51898">
    <property type="entry name" value="TYR_RECOMBINASE"/>
    <property type="match status" value="1"/>
</dbReference>
<sequence length="320" mass="36032">MPLLKLDRLCEGLEKGDWAGFLRDWDRALRAGNHPETTRYNYLLAAAQMARYLADESPDPDADDAAQDPTLVTKAHVESFQAWMIETRSASTALNKHKSLQQFFKYLLEEEEIDRSPMERVKQPQTPQKLVPIMGDDDTKKLLDGTKGKTFMSLRDEALIRLYYNTGSRLSEIGNLLLTDLDMNTESVHLHGKGAKDRRVRFGPKTSRAVARYLRARAKRKGAAEVPQLWMAEKGGKPLSPNGIKLMLKRRGAAAGVTNTHAHRWRHNFAHEWHKAGGNTGDLMLLLGWASEDMPRRYGASAAAERAQELQSRMGIGENV</sequence>
<keyword evidence="3 5" id="KW-0238">DNA-binding</keyword>